<gene>
    <name evidence="2" type="ORF">O3G_MSEX012570</name>
</gene>
<feature type="region of interest" description="Disordered" evidence="1">
    <location>
        <begin position="62"/>
        <end position="120"/>
    </location>
</feature>
<reference evidence="2" key="1">
    <citation type="journal article" date="2016" name="Insect Biochem. Mol. Biol.">
        <title>Multifaceted biological insights from a draft genome sequence of the tobacco hornworm moth, Manduca sexta.</title>
        <authorList>
            <person name="Kanost M.R."/>
            <person name="Arrese E.L."/>
            <person name="Cao X."/>
            <person name="Chen Y.R."/>
            <person name="Chellapilla S."/>
            <person name="Goldsmith M.R."/>
            <person name="Grosse-Wilde E."/>
            <person name="Heckel D.G."/>
            <person name="Herndon N."/>
            <person name="Jiang H."/>
            <person name="Papanicolaou A."/>
            <person name="Qu J."/>
            <person name="Soulages J.L."/>
            <person name="Vogel H."/>
            <person name="Walters J."/>
            <person name="Waterhouse R.M."/>
            <person name="Ahn S.J."/>
            <person name="Almeida F.C."/>
            <person name="An C."/>
            <person name="Aqrawi P."/>
            <person name="Bretschneider A."/>
            <person name="Bryant W.B."/>
            <person name="Bucks S."/>
            <person name="Chao H."/>
            <person name="Chevignon G."/>
            <person name="Christen J.M."/>
            <person name="Clarke D.F."/>
            <person name="Dittmer N.T."/>
            <person name="Ferguson L.C.F."/>
            <person name="Garavelou S."/>
            <person name="Gordon K.H.J."/>
            <person name="Gunaratna R.T."/>
            <person name="Han Y."/>
            <person name="Hauser F."/>
            <person name="He Y."/>
            <person name="Heidel-Fischer H."/>
            <person name="Hirsh A."/>
            <person name="Hu Y."/>
            <person name="Jiang H."/>
            <person name="Kalra D."/>
            <person name="Klinner C."/>
            <person name="Konig C."/>
            <person name="Kovar C."/>
            <person name="Kroll A.R."/>
            <person name="Kuwar S.S."/>
            <person name="Lee S.L."/>
            <person name="Lehman R."/>
            <person name="Li K."/>
            <person name="Li Z."/>
            <person name="Liang H."/>
            <person name="Lovelace S."/>
            <person name="Lu Z."/>
            <person name="Mansfield J.H."/>
            <person name="McCulloch K.J."/>
            <person name="Mathew T."/>
            <person name="Morton B."/>
            <person name="Muzny D.M."/>
            <person name="Neunemann D."/>
            <person name="Ongeri F."/>
            <person name="Pauchet Y."/>
            <person name="Pu L.L."/>
            <person name="Pyrousis I."/>
            <person name="Rao X.J."/>
            <person name="Redding A."/>
            <person name="Roesel C."/>
            <person name="Sanchez-Gracia A."/>
            <person name="Schaack S."/>
            <person name="Shukla A."/>
            <person name="Tetreau G."/>
            <person name="Wang Y."/>
            <person name="Xiong G.H."/>
            <person name="Traut W."/>
            <person name="Walsh T.K."/>
            <person name="Worley K.C."/>
            <person name="Wu D."/>
            <person name="Wu W."/>
            <person name="Wu Y.Q."/>
            <person name="Zhang X."/>
            <person name="Zou Z."/>
            <person name="Zucker H."/>
            <person name="Briscoe A.D."/>
            <person name="Burmester T."/>
            <person name="Clem R.J."/>
            <person name="Feyereisen R."/>
            <person name="Grimmelikhuijzen C.J.P."/>
            <person name="Hamodrakas S.J."/>
            <person name="Hansson B.S."/>
            <person name="Huguet E."/>
            <person name="Jermiin L.S."/>
            <person name="Lan Q."/>
            <person name="Lehman H.K."/>
            <person name="Lorenzen M."/>
            <person name="Merzendorfer H."/>
            <person name="Michalopoulos I."/>
            <person name="Morton D.B."/>
            <person name="Muthukrishnan S."/>
            <person name="Oakeshott J.G."/>
            <person name="Palmer W."/>
            <person name="Park Y."/>
            <person name="Passarelli A.L."/>
            <person name="Rozas J."/>
            <person name="Schwartz L.M."/>
            <person name="Smith W."/>
            <person name="Southgate A."/>
            <person name="Vilcinskas A."/>
            <person name="Vogt R."/>
            <person name="Wang P."/>
            <person name="Werren J."/>
            <person name="Yu X.Q."/>
            <person name="Zhou J.J."/>
            <person name="Brown S.J."/>
            <person name="Scherer S.E."/>
            <person name="Richards S."/>
            <person name="Blissard G.W."/>
        </authorList>
    </citation>
    <scope>NUCLEOTIDE SEQUENCE</scope>
</reference>
<evidence type="ECO:0000313" key="3">
    <source>
        <dbReference type="Proteomes" id="UP000791440"/>
    </source>
</evidence>
<sequence length="200" mass="21576">MTTGITIVVGQWRISIPAERTPRHPKITGTLTQGPTKTCQTNQYLSGPRPRRIVTTAIEGTRETSRIGTRTGRARGVPSGTAARNSTSRRPRATRPNVCVRGPPTTAPPTPGLSTSRSTDPMIADRSVTRGGRAILVPTRTRGGRSTPPILDPITGVTHLQDSGGELRATSIGLTRAAHRLRSVHGRITTRRILNQFRIT</sequence>
<evidence type="ECO:0000313" key="2">
    <source>
        <dbReference type="EMBL" id="KAG6461336.1"/>
    </source>
</evidence>
<name>A0A921ZQ32_MANSE</name>
<reference evidence="2" key="2">
    <citation type="submission" date="2020-12" db="EMBL/GenBank/DDBJ databases">
        <authorList>
            <person name="Kanost M."/>
        </authorList>
    </citation>
    <scope>NUCLEOTIDE SEQUENCE</scope>
</reference>
<dbReference type="Proteomes" id="UP000791440">
    <property type="component" value="Unassembled WGS sequence"/>
</dbReference>
<evidence type="ECO:0000256" key="1">
    <source>
        <dbReference type="SAM" id="MobiDB-lite"/>
    </source>
</evidence>
<accession>A0A921ZQ32</accession>
<keyword evidence="3" id="KW-1185">Reference proteome</keyword>
<dbReference type="EMBL" id="JH668737">
    <property type="protein sequence ID" value="KAG6461336.1"/>
    <property type="molecule type" value="Genomic_DNA"/>
</dbReference>
<proteinExistence type="predicted"/>
<comment type="caution">
    <text evidence="2">The sequence shown here is derived from an EMBL/GenBank/DDBJ whole genome shotgun (WGS) entry which is preliminary data.</text>
</comment>
<protein>
    <submittedName>
        <fullName evidence="2">Uncharacterized protein</fullName>
    </submittedName>
</protein>
<organism evidence="2 3">
    <name type="scientific">Manduca sexta</name>
    <name type="common">Tobacco hawkmoth</name>
    <name type="synonym">Tobacco hornworm</name>
    <dbReference type="NCBI Taxonomy" id="7130"/>
    <lineage>
        <taxon>Eukaryota</taxon>
        <taxon>Metazoa</taxon>
        <taxon>Ecdysozoa</taxon>
        <taxon>Arthropoda</taxon>
        <taxon>Hexapoda</taxon>
        <taxon>Insecta</taxon>
        <taxon>Pterygota</taxon>
        <taxon>Neoptera</taxon>
        <taxon>Endopterygota</taxon>
        <taxon>Lepidoptera</taxon>
        <taxon>Glossata</taxon>
        <taxon>Ditrysia</taxon>
        <taxon>Bombycoidea</taxon>
        <taxon>Sphingidae</taxon>
        <taxon>Sphinginae</taxon>
        <taxon>Sphingini</taxon>
        <taxon>Manduca</taxon>
    </lineage>
</organism>
<dbReference type="AlphaFoldDB" id="A0A921ZQ32"/>